<organism evidence="2 3">
    <name type="scientific">Coccomyxa subellipsoidea</name>
    <dbReference type="NCBI Taxonomy" id="248742"/>
    <lineage>
        <taxon>Eukaryota</taxon>
        <taxon>Viridiplantae</taxon>
        <taxon>Chlorophyta</taxon>
        <taxon>core chlorophytes</taxon>
        <taxon>Trebouxiophyceae</taxon>
        <taxon>Trebouxiophyceae incertae sedis</taxon>
        <taxon>Coccomyxaceae</taxon>
        <taxon>Coccomyxa</taxon>
    </lineage>
</organism>
<keyword evidence="3" id="KW-1185">Reference proteome</keyword>
<dbReference type="SMART" id="SM00240">
    <property type="entry name" value="FHA"/>
    <property type="match status" value="1"/>
</dbReference>
<dbReference type="SUPFAM" id="SSF49879">
    <property type="entry name" value="SMAD/FHA domain"/>
    <property type="match status" value="1"/>
</dbReference>
<dbReference type="EMBL" id="JALJOT010000018">
    <property type="protein sequence ID" value="KAK9901274.1"/>
    <property type="molecule type" value="Genomic_DNA"/>
</dbReference>
<dbReference type="InterPro" id="IPR008984">
    <property type="entry name" value="SMAD_FHA_dom_sf"/>
</dbReference>
<dbReference type="Proteomes" id="UP001491310">
    <property type="component" value="Unassembled WGS sequence"/>
</dbReference>
<dbReference type="Pfam" id="PF00498">
    <property type="entry name" value="FHA"/>
    <property type="match status" value="1"/>
</dbReference>
<gene>
    <name evidence="2" type="ORF">WJX75_003655</name>
</gene>
<dbReference type="CDD" id="cd00060">
    <property type="entry name" value="FHA"/>
    <property type="match status" value="1"/>
</dbReference>
<evidence type="ECO:0000313" key="3">
    <source>
        <dbReference type="Proteomes" id="UP001491310"/>
    </source>
</evidence>
<feature type="domain" description="FHA" evidence="1">
    <location>
        <begin position="76"/>
        <end position="125"/>
    </location>
</feature>
<accession>A0ABR2YB99</accession>
<comment type="caution">
    <text evidence="2">The sequence shown here is derived from an EMBL/GenBank/DDBJ whole genome shotgun (WGS) entry which is preliminary data.</text>
</comment>
<dbReference type="InterPro" id="IPR050923">
    <property type="entry name" value="Cell_Proc_Reg/RNA_Proc"/>
</dbReference>
<evidence type="ECO:0000313" key="2">
    <source>
        <dbReference type="EMBL" id="KAK9901274.1"/>
    </source>
</evidence>
<dbReference type="PANTHER" id="PTHR23308">
    <property type="entry name" value="NUCLEAR INHIBITOR OF PROTEIN PHOSPHATASE-1"/>
    <property type="match status" value="1"/>
</dbReference>
<dbReference type="PROSITE" id="PS50006">
    <property type="entry name" value="FHA_DOMAIN"/>
    <property type="match status" value="1"/>
</dbReference>
<evidence type="ECO:0000259" key="1">
    <source>
        <dbReference type="PROSITE" id="PS50006"/>
    </source>
</evidence>
<reference evidence="2 3" key="1">
    <citation type="journal article" date="2024" name="Nat. Commun.">
        <title>Phylogenomics reveals the evolutionary origins of lichenization in chlorophyte algae.</title>
        <authorList>
            <person name="Puginier C."/>
            <person name="Libourel C."/>
            <person name="Otte J."/>
            <person name="Skaloud P."/>
            <person name="Haon M."/>
            <person name="Grisel S."/>
            <person name="Petersen M."/>
            <person name="Berrin J.G."/>
            <person name="Delaux P.M."/>
            <person name="Dal Grande F."/>
            <person name="Keller J."/>
        </authorList>
    </citation>
    <scope>NUCLEOTIDE SEQUENCE [LARGE SCALE GENOMIC DNA]</scope>
    <source>
        <strain evidence="2 3">SAG 216-7</strain>
    </source>
</reference>
<proteinExistence type="predicted"/>
<protein>
    <recommendedName>
        <fullName evidence="1">FHA domain-containing protein</fullName>
    </recommendedName>
</protein>
<sequence>MISARSLNTSGFCLAPAYQRNATRLRITTGGGKRTRQTTLAVANKLILVPTGDGSTKHLDGPVSLPEEIELKDGVFEVGREEPADVVIPIPTVSGRHALLRINGTKVQVTDLGSTNGTYLDEEELATNRAAEVYVGSRITFGDASLAMFELVERPDDVTDVAADTEPENVVRA</sequence>
<name>A0ABR2YB99_9CHLO</name>
<dbReference type="InterPro" id="IPR000253">
    <property type="entry name" value="FHA_dom"/>
</dbReference>
<dbReference type="Gene3D" id="2.60.200.20">
    <property type="match status" value="1"/>
</dbReference>